<keyword evidence="2" id="KW-0472">Membrane</keyword>
<feature type="transmembrane region" description="Helical" evidence="2">
    <location>
        <begin position="309"/>
        <end position="335"/>
    </location>
</feature>
<protein>
    <submittedName>
        <fullName evidence="4">Uncharacterized protein</fullName>
    </submittedName>
</protein>
<evidence type="ECO:0000313" key="4">
    <source>
        <dbReference type="WBParaSite" id="nRc.2.0.1.t29184-RA"/>
    </source>
</evidence>
<organism evidence="3 4">
    <name type="scientific">Romanomermis culicivorax</name>
    <name type="common">Nematode worm</name>
    <dbReference type="NCBI Taxonomy" id="13658"/>
    <lineage>
        <taxon>Eukaryota</taxon>
        <taxon>Metazoa</taxon>
        <taxon>Ecdysozoa</taxon>
        <taxon>Nematoda</taxon>
        <taxon>Enoplea</taxon>
        <taxon>Dorylaimia</taxon>
        <taxon>Mermithida</taxon>
        <taxon>Mermithoidea</taxon>
        <taxon>Mermithidae</taxon>
        <taxon>Romanomermis</taxon>
    </lineage>
</organism>
<keyword evidence="2" id="KW-0812">Transmembrane</keyword>
<feature type="region of interest" description="Disordered" evidence="1">
    <location>
        <begin position="33"/>
        <end position="56"/>
    </location>
</feature>
<evidence type="ECO:0000256" key="2">
    <source>
        <dbReference type="SAM" id="Phobius"/>
    </source>
</evidence>
<proteinExistence type="predicted"/>
<evidence type="ECO:0000313" key="3">
    <source>
        <dbReference type="Proteomes" id="UP000887565"/>
    </source>
</evidence>
<sequence length="337" mass="39472">MTHHNHHHTLVHNSWSQISLDGMKNLILNPKKLHANDGNVDNSPKNHNVNSPKHEDWRHKDLIKDERSKNILNFRLENHIILLPDRFDDKLDFVARQMISNFFAYIGREVECHICESSARIKEYRDEISRVSTAFTRRNKAILAKILSSEIETSPSSSLNRSIHITLLCQLLNYYLPIDLIFDVRSLWSKELFLKLPKFDFQNFTTLLFETSFNMDDSQNNMLLFNGMQVNRISEQDLEHALLPFVETLDFRRSSNTPNITANHVFSHQHISREISRIIEDRALEKNKIIHSHQPIYIRKPKRKFNINFAGFQIKIALIIGFSIGMIMMSIIYALTL</sequence>
<reference evidence="4" key="1">
    <citation type="submission" date="2022-11" db="UniProtKB">
        <authorList>
            <consortium name="WormBaseParasite"/>
        </authorList>
    </citation>
    <scope>IDENTIFICATION</scope>
</reference>
<keyword evidence="2" id="KW-1133">Transmembrane helix</keyword>
<name>A0A915JSY7_ROMCU</name>
<evidence type="ECO:0000256" key="1">
    <source>
        <dbReference type="SAM" id="MobiDB-lite"/>
    </source>
</evidence>
<keyword evidence="3" id="KW-1185">Reference proteome</keyword>
<dbReference type="Proteomes" id="UP000887565">
    <property type="component" value="Unplaced"/>
</dbReference>
<feature type="compositionally biased region" description="Polar residues" evidence="1">
    <location>
        <begin position="39"/>
        <end position="51"/>
    </location>
</feature>
<dbReference type="WBParaSite" id="nRc.2.0.1.t29184-RA">
    <property type="protein sequence ID" value="nRc.2.0.1.t29184-RA"/>
    <property type="gene ID" value="nRc.2.0.1.g29184"/>
</dbReference>
<dbReference type="AlphaFoldDB" id="A0A915JSY7"/>
<accession>A0A915JSY7</accession>